<dbReference type="AlphaFoldDB" id="A0A915LCH2"/>
<keyword evidence="5" id="KW-1185">Reference proteome</keyword>
<dbReference type="InterPro" id="IPR009878">
    <property type="entry name" value="Phlebovirus_G2_fusion"/>
</dbReference>
<evidence type="ECO:0000259" key="4">
    <source>
        <dbReference type="Pfam" id="PF19019"/>
    </source>
</evidence>
<dbReference type="Proteomes" id="UP000887561">
    <property type="component" value="Unplaced"/>
</dbReference>
<evidence type="ECO:0000313" key="5">
    <source>
        <dbReference type="Proteomes" id="UP000887561"/>
    </source>
</evidence>
<evidence type="ECO:0000256" key="1">
    <source>
        <dbReference type="SAM" id="MobiDB-lite"/>
    </source>
</evidence>
<accession>A0A915LCH2</accession>
<proteinExistence type="predicted"/>
<organism evidence="5 6">
    <name type="scientific">Meloidogyne javanica</name>
    <name type="common">Root-knot nematode worm</name>
    <dbReference type="NCBI Taxonomy" id="6303"/>
    <lineage>
        <taxon>Eukaryota</taxon>
        <taxon>Metazoa</taxon>
        <taxon>Ecdysozoa</taxon>
        <taxon>Nematoda</taxon>
        <taxon>Chromadorea</taxon>
        <taxon>Rhabditida</taxon>
        <taxon>Tylenchina</taxon>
        <taxon>Tylenchomorpha</taxon>
        <taxon>Tylenchoidea</taxon>
        <taxon>Meloidogynidae</taxon>
        <taxon>Meloidogyninae</taxon>
        <taxon>Meloidogyne</taxon>
        <taxon>Meloidogyne incognita group</taxon>
    </lineage>
</organism>
<feature type="domain" description="Phlebovirus glycoprotein G2 fusion" evidence="3">
    <location>
        <begin position="256"/>
        <end position="330"/>
    </location>
</feature>
<evidence type="ECO:0000313" key="6">
    <source>
        <dbReference type="WBParaSite" id="scaffold10426_cov169.g14799"/>
    </source>
</evidence>
<name>A0A915LCH2_MELJA</name>
<evidence type="ECO:0000256" key="2">
    <source>
        <dbReference type="SAM" id="Phobius"/>
    </source>
</evidence>
<feature type="domain" description="Phlebovirus glycoprotein G2 fusion" evidence="3">
    <location>
        <begin position="62"/>
        <end position="184"/>
    </location>
</feature>
<feature type="domain" description="Phlebovirus glycoprotein G2 C-terminal" evidence="4">
    <location>
        <begin position="360"/>
        <end position="510"/>
    </location>
</feature>
<feature type="region of interest" description="Disordered" evidence="1">
    <location>
        <begin position="636"/>
        <end position="691"/>
    </location>
</feature>
<feature type="compositionally biased region" description="Polar residues" evidence="1">
    <location>
        <begin position="664"/>
        <end position="688"/>
    </location>
</feature>
<evidence type="ECO:0000259" key="3">
    <source>
        <dbReference type="Pfam" id="PF07245"/>
    </source>
</evidence>
<feature type="transmembrane region" description="Helical" evidence="2">
    <location>
        <begin position="42"/>
        <end position="65"/>
    </location>
</feature>
<dbReference type="Pfam" id="PF19019">
    <property type="entry name" value="Phlebo_G2_C"/>
    <property type="match status" value="1"/>
</dbReference>
<reference evidence="6" key="1">
    <citation type="submission" date="2022-11" db="UniProtKB">
        <authorList>
            <consortium name="WormBaseParasite"/>
        </authorList>
    </citation>
    <scope>IDENTIFICATION</scope>
</reference>
<protein>
    <submittedName>
        <fullName evidence="6">Phlebovirus glycoprotein G2 fusion domain-containing protein</fullName>
    </submittedName>
</protein>
<dbReference type="WBParaSite" id="scaffold10426_cov169.g14799">
    <property type="protein sequence ID" value="scaffold10426_cov169.g14799"/>
    <property type="gene ID" value="scaffold10426_cov169.g14799"/>
</dbReference>
<dbReference type="Gene3D" id="2.60.98.50">
    <property type="match status" value="1"/>
</dbReference>
<dbReference type="Gene3D" id="2.60.40.3770">
    <property type="match status" value="1"/>
</dbReference>
<keyword evidence="2" id="KW-0812">Transmembrane</keyword>
<keyword evidence="2" id="KW-1133">Transmembrane helix</keyword>
<dbReference type="InterPro" id="IPR043603">
    <property type="entry name" value="Phlebo_G2_C"/>
</dbReference>
<dbReference type="Pfam" id="PF07245">
    <property type="entry name" value="Phlebovirus_G2"/>
    <property type="match status" value="2"/>
</dbReference>
<feature type="transmembrane region" description="Helical" evidence="2">
    <location>
        <begin position="488"/>
        <end position="507"/>
    </location>
</feature>
<keyword evidence="2" id="KW-0472">Membrane</keyword>
<sequence length="890" mass="101527">MLNKIRKRNKEDWKRQINSADRKLYNRLRNVHRPGHQLRKKFSTILFIAASITAIIIPTMAVISITTQTESCLRGTTGLTCTVNSANTLTLLPAGQVNTLLLRDEHGLTLGTLSMRLTSLKMACHQQSIAWLRSYRIEPTAVKRCPRAGSCFNDHCENVRPNSYVKELQVGRELPGNTFCIPSTNILLDQQVQMSLKSSHAQVGARKWSSNSRWKPMVANDERNPSFYIPASHRHGETSPSHPWQSLFRLCHRLPVDLHCATEEAARSLNCSLDLEACKECFPNHNDGTVECNCRDVDLDAMMENPETRLPITRAKVWLENNGPSISATYVYAPIQIHLQMKSLALHLQLRDSKCFMDEARLHGCYRCGAGAQITYKCRSDNANVLATVKCEDGTLFVAHCSTNGTLGKELIPIDYADVDTICTVDCPAGETNFILNGSLYYIPLRRQWGHQQHRSKQLIVDPETFSFWPDFGFDLWVIGKLLQGGPIFLGIITSIGLALLAVYLFMRLSPIFRIYRQMARTITILVMLSQVQSANITTFDKSERISSAPISSKDTFGWNLFGIAVASTAKRNKIPIAYQHVQSTFQWQITIINNTPIFKIINIHLESTQSNSFNNTFLIVYVELRMSSRPLSPFENGGFGTPLRNRQMEPQFPRTPSPPRNRYASNQPLSNRQVSPTLLHSRQTGNRQRQEVTERLDEYLVSRFGNNWWKTVATIDRINRQLRGLMIRDHTNGNNILDWDCITYKPAQKLLVQPGETVAQHWQMKGRPIREPHLPVLRQFGGIRGTSRQSRQRQRLGFIPWKMGYDHNSYFPLQNLEIVIPTPLANHNQDRQEYRQPPQNYVITEATRQHIITKLVKTRDEINETIELVQQLSTSEQPSTSWKWSGGMP</sequence>